<dbReference type="Pfam" id="PF13412">
    <property type="entry name" value="HTH_24"/>
    <property type="match status" value="1"/>
</dbReference>
<dbReference type="EMBL" id="PUHY01000004">
    <property type="protein sequence ID" value="PQO39662.1"/>
    <property type="molecule type" value="Genomic_DNA"/>
</dbReference>
<comment type="similarity">
    <text evidence="1">Belongs to the ROK (NagC/XylR) family.</text>
</comment>
<dbReference type="Proteomes" id="UP000238322">
    <property type="component" value="Unassembled WGS sequence"/>
</dbReference>
<organism evidence="2 3">
    <name type="scientific">Blastopirellula marina</name>
    <dbReference type="NCBI Taxonomy" id="124"/>
    <lineage>
        <taxon>Bacteria</taxon>
        <taxon>Pseudomonadati</taxon>
        <taxon>Planctomycetota</taxon>
        <taxon>Planctomycetia</taxon>
        <taxon>Pirellulales</taxon>
        <taxon>Pirellulaceae</taxon>
        <taxon>Blastopirellula</taxon>
    </lineage>
</organism>
<accession>A0A2S8G5C9</accession>
<evidence type="ECO:0000313" key="2">
    <source>
        <dbReference type="EMBL" id="PQO39662.1"/>
    </source>
</evidence>
<dbReference type="SUPFAM" id="SSF46785">
    <property type="entry name" value="Winged helix' DNA-binding domain"/>
    <property type="match status" value="1"/>
</dbReference>
<dbReference type="SUPFAM" id="SSF53067">
    <property type="entry name" value="Actin-like ATPase domain"/>
    <property type="match status" value="1"/>
</dbReference>
<dbReference type="OrthoDB" id="9795247at2"/>
<dbReference type="InterPro" id="IPR000600">
    <property type="entry name" value="ROK"/>
</dbReference>
<reference evidence="2 3" key="1">
    <citation type="submission" date="2018-02" db="EMBL/GenBank/DDBJ databases">
        <title>Comparative genomes isolates from brazilian mangrove.</title>
        <authorList>
            <person name="Araujo J.E."/>
            <person name="Taketani R.G."/>
            <person name="Silva M.C.P."/>
            <person name="Loureco M.V."/>
            <person name="Andreote F.D."/>
        </authorList>
    </citation>
    <scope>NUCLEOTIDE SEQUENCE [LARGE SCALE GENOMIC DNA]</scope>
    <source>
        <strain evidence="2 3">Hex-1 MGV</strain>
    </source>
</reference>
<protein>
    <recommendedName>
        <fullName evidence="4">ROK family transcriptional regulator</fullName>
    </recommendedName>
</protein>
<dbReference type="InterPro" id="IPR043129">
    <property type="entry name" value="ATPase_NBD"/>
</dbReference>
<gene>
    <name evidence="2" type="ORF">C5Y83_02635</name>
</gene>
<dbReference type="RefSeq" id="WP_105328099.1">
    <property type="nucleotide sequence ID" value="NZ_PUHY01000004.1"/>
</dbReference>
<dbReference type="AlphaFoldDB" id="A0A2S8G5C9"/>
<evidence type="ECO:0000313" key="3">
    <source>
        <dbReference type="Proteomes" id="UP000238322"/>
    </source>
</evidence>
<comment type="caution">
    <text evidence="2">The sequence shown here is derived from an EMBL/GenBank/DDBJ whole genome shotgun (WGS) entry which is preliminary data.</text>
</comment>
<evidence type="ECO:0008006" key="4">
    <source>
        <dbReference type="Google" id="ProtNLM"/>
    </source>
</evidence>
<dbReference type="PANTHER" id="PTHR18964">
    <property type="entry name" value="ROK (REPRESSOR, ORF, KINASE) FAMILY"/>
    <property type="match status" value="1"/>
</dbReference>
<dbReference type="PANTHER" id="PTHR18964:SF149">
    <property type="entry name" value="BIFUNCTIONAL UDP-N-ACETYLGLUCOSAMINE 2-EPIMERASE_N-ACETYLMANNOSAMINE KINASE"/>
    <property type="match status" value="1"/>
</dbReference>
<dbReference type="InterPro" id="IPR036390">
    <property type="entry name" value="WH_DNA-bd_sf"/>
</dbReference>
<evidence type="ECO:0000256" key="1">
    <source>
        <dbReference type="ARBA" id="ARBA00006479"/>
    </source>
</evidence>
<dbReference type="Pfam" id="PF00480">
    <property type="entry name" value="ROK"/>
    <property type="match status" value="1"/>
</dbReference>
<sequence>MKAVKTKQNAIAEAESELIRLVRQSESVSRVELARQLNLAPSTVGLYVDRLVSEGYLQEGRKAVRGAGRPRTILELDPQAGHFIGVDFEASQIAITSVDFSQKVHQQEVIRILASDSAKQVVDKIESGIRAIADSDRLLGIGIGVPGVIDHAQGIAVHYEHIPSWHNISLVGHFTQLFEVPVYIENNIRAMALAEQWFGSARGVSDFVCLGIRSGIGAGVVIDGRLHTGRDGLAGEIGNWPCRRATRQSQEILPLEQIASVRAILSELAEQTMAGADTMLTLKRNRIVLEDMLHAAEENDPLVLKALTQAATAVGQVIAQISLLLNPQLMIVAGPLAKLSETFLEPLRNVVNPLSSTKHAKAPQIVASQFGMYGGALGAAALAVHQWKPDR</sequence>
<dbReference type="Gene3D" id="1.10.10.10">
    <property type="entry name" value="Winged helix-like DNA-binding domain superfamily/Winged helix DNA-binding domain"/>
    <property type="match status" value="1"/>
</dbReference>
<dbReference type="Gene3D" id="3.30.420.40">
    <property type="match status" value="2"/>
</dbReference>
<name>A0A2S8G5C9_9BACT</name>
<proteinExistence type="inferred from homology"/>
<dbReference type="InterPro" id="IPR036388">
    <property type="entry name" value="WH-like_DNA-bd_sf"/>
</dbReference>